<feature type="region of interest" description="Disordered" evidence="1">
    <location>
        <begin position="1"/>
        <end position="20"/>
    </location>
</feature>
<feature type="compositionally biased region" description="Pro residues" evidence="1">
    <location>
        <begin position="9"/>
        <end position="19"/>
    </location>
</feature>
<comment type="caution">
    <text evidence="3">The sequence shown here is derived from an EMBL/GenBank/DDBJ whole genome shotgun (WGS) entry which is preliminary data.</text>
</comment>
<evidence type="ECO:0000313" key="3">
    <source>
        <dbReference type="EMBL" id="KAF8487210.1"/>
    </source>
</evidence>
<sequence length="264" mass="29686">MALLSTSPHPLPPNQPPPGYAWEERDMSVLSTTTAFNTRIDQRDTFLGEPRCIICGSANPLVLQHCQIIRELEPETWSDLKARGWIPLQNKAHPRHEPRNGLLMCSNHHLLFDGYAFFIRFLPDVRKFVLVNYSNEPTLQQFHGKAIALDIRDRYAPFASLFILHEMRVRGFNPFEPIEPAIPDDGPWQDWILSDSVFDNASGSFKRDSLPDNRNNGNNGFSGQSQLQFLPTTTSTGDASSGGRRVTMNADVIAEILAATRAMP</sequence>
<dbReference type="Proteomes" id="UP000759537">
    <property type="component" value="Unassembled WGS sequence"/>
</dbReference>
<feature type="region of interest" description="Disordered" evidence="1">
    <location>
        <begin position="205"/>
        <end position="244"/>
    </location>
</feature>
<feature type="compositionally biased region" description="Low complexity" evidence="1">
    <location>
        <begin position="232"/>
        <end position="243"/>
    </location>
</feature>
<feature type="domain" description="HNH nuclease" evidence="2">
    <location>
        <begin position="52"/>
        <end position="119"/>
    </location>
</feature>
<proteinExistence type="predicted"/>
<protein>
    <recommendedName>
        <fullName evidence="2">HNH nuclease domain-containing protein</fullName>
    </recommendedName>
</protein>
<accession>A0A9P5N5R3</accession>
<dbReference type="EMBL" id="WHVB01000001">
    <property type="protein sequence ID" value="KAF8487210.1"/>
    <property type="molecule type" value="Genomic_DNA"/>
</dbReference>
<name>A0A9P5N5R3_9AGAM</name>
<reference evidence="3" key="2">
    <citation type="journal article" date="2020" name="Nat. Commun.">
        <title>Large-scale genome sequencing of mycorrhizal fungi provides insights into the early evolution of symbiotic traits.</title>
        <authorList>
            <person name="Miyauchi S."/>
            <person name="Kiss E."/>
            <person name="Kuo A."/>
            <person name="Drula E."/>
            <person name="Kohler A."/>
            <person name="Sanchez-Garcia M."/>
            <person name="Morin E."/>
            <person name="Andreopoulos B."/>
            <person name="Barry K.W."/>
            <person name="Bonito G."/>
            <person name="Buee M."/>
            <person name="Carver A."/>
            <person name="Chen C."/>
            <person name="Cichocki N."/>
            <person name="Clum A."/>
            <person name="Culley D."/>
            <person name="Crous P.W."/>
            <person name="Fauchery L."/>
            <person name="Girlanda M."/>
            <person name="Hayes R.D."/>
            <person name="Keri Z."/>
            <person name="LaButti K."/>
            <person name="Lipzen A."/>
            <person name="Lombard V."/>
            <person name="Magnuson J."/>
            <person name="Maillard F."/>
            <person name="Murat C."/>
            <person name="Nolan M."/>
            <person name="Ohm R.A."/>
            <person name="Pangilinan J."/>
            <person name="Pereira M.F."/>
            <person name="Perotto S."/>
            <person name="Peter M."/>
            <person name="Pfister S."/>
            <person name="Riley R."/>
            <person name="Sitrit Y."/>
            <person name="Stielow J.B."/>
            <person name="Szollosi G."/>
            <person name="Zifcakova L."/>
            <person name="Stursova M."/>
            <person name="Spatafora J.W."/>
            <person name="Tedersoo L."/>
            <person name="Vaario L.M."/>
            <person name="Yamada A."/>
            <person name="Yan M."/>
            <person name="Wang P."/>
            <person name="Xu J."/>
            <person name="Bruns T."/>
            <person name="Baldrian P."/>
            <person name="Vilgalys R."/>
            <person name="Dunand C."/>
            <person name="Henrissat B."/>
            <person name="Grigoriev I.V."/>
            <person name="Hibbett D."/>
            <person name="Nagy L.G."/>
            <person name="Martin F.M."/>
        </authorList>
    </citation>
    <scope>NUCLEOTIDE SEQUENCE</scope>
    <source>
        <strain evidence="3">Prilba</strain>
    </source>
</reference>
<keyword evidence="4" id="KW-1185">Reference proteome</keyword>
<dbReference type="OrthoDB" id="2124139at2759"/>
<organism evidence="3 4">
    <name type="scientific">Russula ochroleuca</name>
    <dbReference type="NCBI Taxonomy" id="152965"/>
    <lineage>
        <taxon>Eukaryota</taxon>
        <taxon>Fungi</taxon>
        <taxon>Dikarya</taxon>
        <taxon>Basidiomycota</taxon>
        <taxon>Agaricomycotina</taxon>
        <taxon>Agaricomycetes</taxon>
        <taxon>Russulales</taxon>
        <taxon>Russulaceae</taxon>
        <taxon>Russula</taxon>
    </lineage>
</organism>
<evidence type="ECO:0000313" key="4">
    <source>
        <dbReference type="Proteomes" id="UP000759537"/>
    </source>
</evidence>
<gene>
    <name evidence="3" type="ORF">DFH94DRAFT_703993</name>
</gene>
<dbReference type="AlphaFoldDB" id="A0A9P5N5R3"/>
<dbReference type="Pfam" id="PF13391">
    <property type="entry name" value="HNH_2"/>
    <property type="match status" value="1"/>
</dbReference>
<reference evidence="3" key="1">
    <citation type="submission" date="2019-10" db="EMBL/GenBank/DDBJ databases">
        <authorList>
            <consortium name="DOE Joint Genome Institute"/>
            <person name="Kuo A."/>
            <person name="Miyauchi S."/>
            <person name="Kiss E."/>
            <person name="Drula E."/>
            <person name="Kohler A."/>
            <person name="Sanchez-Garcia M."/>
            <person name="Andreopoulos B."/>
            <person name="Barry K.W."/>
            <person name="Bonito G."/>
            <person name="Buee M."/>
            <person name="Carver A."/>
            <person name="Chen C."/>
            <person name="Cichocki N."/>
            <person name="Clum A."/>
            <person name="Culley D."/>
            <person name="Crous P.W."/>
            <person name="Fauchery L."/>
            <person name="Girlanda M."/>
            <person name="Hayes R."/>
            <person name="Keri Z."/>
            <person name="LaButti K."/>
            <person name="Lipzen A."/>
            <person name="Lombard V."/>
            <person name="Magnuson J."/>
            <person name="Maillard F."/>
            <person name="Morin E."/>
            <person name="Murat C."/>
            <person name="Nolan M."/>
            <person name="Ohm R."/>
            <person name="Pangilinan J."/>
            <person name="Pereira M."/>
            <person name="Perotto S."/>
            <person name="Peter M."/>
            <person name="Riley R."/>
            <person name="Sitrit Y."/>
            <person name="Stielow B."/>
            <person name="Szollosi G."/>
            <person name="Zifcakova L."/>
            <person name="Stursova M."/>
            <person name="Spatafora J.W."/>
            <person name="Tedersoo L."/>
            <person name="Vaario L.-M."/>
            <person name="Yamada A."/>
            <person name="Yan M."/>
            <person name="Wang P."/>
            <person name="Xu J."/>
            <person name="Bruns T."/>
            <person name="Baldrian P."/>
            <person name="Vilgalys R."/>
            <person name="Henrissat B."/>
            <person name="Grigoriev I.V."/>
            <person name="Hibbett D."/>
            <person name="Nagy L.G."/>
            <person name="Martin F.M."/>
        </authorList>
    </citation>
    <scope>NUCLEOTIDE SEQUENCE</scope>
    <source>
        <strain evidence="3">Prilba</strain>
    </source>
</reference>
<evidence type="ECO:0000259" key="2">
    <source>
        <dbReference type="Pfam" id="PF13391"/>
    </source>
</evidence>
<dbReference type="InterPro" id="IPR003615">
    <property type="entry name" value="HNH_nuc"/>
</dbReference>
<evidence type="ECO:0000256" key="1">
    <source>
        <dbReference type="SAM" id="MobiDB-lite"/>
    </source>
</evidence>
<feature type="compositionally biased region" description="Polar residues" evidence="1">
    <location>
        <begin position="221"/>
        <end position="231"/>
    </location>
</feature>